<dbReference type="OMA" id="DIMGHAI"/>
<dbReference type="PROSITE" id="PS50262">
    <property type="entry name" value="G_PROTEIN_RECEP_F1_2"/>
    <property type="match status" value="1"/>
</dbReference>
<dbReference type="STRING" id="334426.A0A158PDG6"/>
<dbReference type="GO" id="GO:0008528">
    <property type="term" value="F:G protein-coupled peptide receptor activity"/>
    <property type="evidence" value="ECO:0007669"/>
    <property type="project" value="TreeGrafter"/>
</dbReference>
<name>A0A158PDG6_ANGCS</name>
<gene>
    <name evidence="13" type="ORF">ACOC_LOCUS653</name>
</gene>
<feature type="transmembrane region" description="Helical" evidence="11">
    <location>
        <begin position="426"/>
        <end position="444"/>
    </location>
</feature>
<accession>A0A158PDG6</accession>
<keyword evidence="4 11" id="KW-0812">Transmembrane</keyword>
<dbReference type="PANTHER" id="PTHR24372:SF74">
    <property type="entry name" value="LP13728P"/>
    <property type="match status" value="1"/>
</dbReference>
<evidence type="ECO:0000256" key="8">
    <source>
        <dbReference type="ARBA" id="ARBA00023136"/>
    </source>
</evidence>
<feature type="transmembrane region" description="Helical" evidence="11">
    <location>
        <begin position="312"/>
        <end position="333"/>
    </location>
</feature>
<evidence type="ECO:0000259" key="12">
    <source>
        <dbReference type="PROSITE" id="PS50262"/>
    </source>
</evidence>
<dbReference type="OrthoDB" id="5981530at2759"/>
<evidence type="ECO:0000313" key="14">
    <source>
        <dbReference type="Proteomes" id="UP000267027"/>
    </source>
</evidence>
<dbReference type="GO" id="GO:0007189">
    <property type="term" value="P:adenylate cyclase-activating G protein-coupled receptor signaling pathway"/>
    <property type="evidence" value="ECO:0007669"/>
    <property type="project" value="TreeGrafter"/>
</dbReference>
<dbReference type="GO" id="GO:0016500">
    <property type="term" value="F:protein-hormone receptor activity"/>
    <property type="evidence" value="ECO:0007669"/>
    <property type="project" value="InterPro"/>
</dbReference>
<evidence type="ECO:0000313" key="15">
    <source>
        <dbReference type="WBParaSite" id="ACOC_0000065201-mRNA-1"/>
    </source>
</evidence>
<dbReference type="PANTHER" id="PTHR24372">
    <property type="entry name" value="GLYCOPROTEIN HORMONE RECEPTOR"/>
    <property type="match status" value="1"/>
</dbReference>
<dbReference type="AlphaFoldDB" id="A0A158PDG6"/>
<dbReference type="InterPro" id="IPR032675">
    <property type="entry name" value="LRR_dom_sf"/>
</dbReference>
<feature type="transmembrane region" description="Helical" evidence="11">
    <location>
        <begin position="225"/>
        <end position="246"/>
    </location>
</feature>
<dbReference type="SUPFAM" id="SSF81321">
    <property type="entry name" value="Family A G protein-coupled receptor-like"/>
    <property type="match status" value="1"/>
</dbReference>
<protein>
    <submittedName>
        <fullName evidence="15">G_PROTEIN_RECEP_F1_2 domain-containing protein</fullName>
    </submittedName>
</protein>
<dbReference type="EMBL" id="UYYA01000072">
    <property type="protein sequence ID" value="VDM52238.1"/>
    <property type="molecule type" value="Genomic_DNA"/>
</dbReference>
<keyword evidence="3" id="KW-0433">Leucine-rich repeat</keyword>
<keyword evidence="6 11" id="KW-1133">Transmembrane helix</keyword>
<keyword evidence="2" id="KW-1003">Cell membrane</keyword>
<dbReference type="WBParaSite" id="ACOC_0000065201-mRNA-1">
    <property type="protein sequence ID" value="ACOC_0000065201-mRNA-1"/>
    <property type="gene ID" value="ACOC_0000065201"/>
</dbReference>
<evidence type="ECO:0000256" key="11">
    <source>
        <dbReference type="SAM" id="Phobius"/>
    </source>
</evidence>
<feature type="transmembrane region" description="Helical" evidence="11">
    <location>
        <begin position="356"/>
        <end position="380"/>
    </location>
</feature>
<dbReference type="Gene3D" id="1.20.1070.10">
    <property type="entry name" value="Rhodopsin 7-helix transmembrane proteins"/>
    <property type="match status" value="1"/>
</dbReference>
<evidence type="ECO:0000256" key="9">
    <source>
        <dbReference type="ARBA" id="ARBA00023170"/>
    </source>
</evidence>
<dbReference type="Gene3D" id="3.80.10.10">
    <property type="entry name" value="Ribonuclease Inhibitor"/>
    <property type="match status" value="1"/>
</dbReference>
<sequence length="513" mass="58459">LIHIENIPIFVKNVLYSSHHTEFLSLVESEDLRLLCSIDNLSDTSISELPIIGLKNLKTLTLQNVPTLKRLPPVLSFTHLETAHFTYAHHCCLFKHVDNVIEGENGLYKNNAKEIHHRICRQRETHRSRRQVRGTQWCYVCVAAFDPSEIGVTRCLDVEEVATVQGFYHNITCTPQPDAFNPCENIVGLWMLRKAIWPVCTLAIVGNVLVWVILALAFEKRMRVHYLFMINLAIADMITGVYLAVLAVQDVRTGDEYYRHAVSWQTGWGCSMAGFFAVLSSELSIISMFFIAFEMTYNTRNAFYGQRLSFPVACAMMAGGWAFALIMATLPLLDLSSYSTSSICLPLRLHNIGDRAYIIFFLLFNLLAFVAMVFCYVLLMSMLKDPRTPSRAEDNLIIKKMVWLVGVDFLCWFPTLFFGLSAATGYPLISLSSAKILLVFFFPINASANPFLYVFFTKVNFFASNIVIDVFIRIYKSNFSTLSNFYHLQPPNRREEVSQFHSVFYTFSAVLAK</sequence>
<evidence type="ECO:0000256" key="2">
    <source>
        <dbReference type="ARBA" id="ARBA00022475"/>
    </source>
</evidence>
<organism evidence="15">
    <name type="scientific">Angiostrongylus costaricensis</name>
    <name type="common">Nematode worm</name>
    <dbReference type="NCBI Taxonomy" id="334426"/>
    <lineage>
        <taxon>Eukaryota</taxon>
        <taxon>Metazoa</taxon>
        <taxon>Ecdysozoa</taxon>
        <taxon>Nematoda</taxon>
        <taxon>Chromadorea</taxon>
        <taxon>Rhabditida</taxon>
        <taxon>Rhabditina</taxon>
        <taxon>Rhabditomorpha</taxon>
        <taxon>Strongyloidea</taxon>
        <taxon>Metastrongylidae</taxon>
        <taxon>Angiostrongylus</taxon>
    </lineage>
</organism>
<evidence type="ECO:0000256" key="7">
    <source>
        <dbReference type="ARBA" id="ARBA00023040"/>
    </source>
</evidence>
<keyword evidence="7" id="KW-0297">G-protein coupled receptor</keyword>
<keyword evidence="5" id="KW-0677">Repeat</keyword>
<reference evidence="13 14" key="2">
    <citation type="submission" date="2018-11" db="EMBL/GenBank/DDBJ databases">
        <authorList>
            <consortium name="Pathogen Informatics"/>
        </authorList>
    </citation>
    <scope>NUCLEOTIDE SEQUENCE [LARGE SCALE GENOMIC DNA]</scope>
    <source>
        <strain evidence="13 14">Costa Rica</strain>
    </source>
</reference>
<keyword evidence="14" id="KW-1185">Reference proteome</keyword>
<evidence type="ECO:0000256" key="4">
    <source>
        <dbReference type="ARBA" id="ARBA00022692"/>
    </source>
</evidence>
<feature type="transmembrane region" description="Helical" evidence="11">
    <location>
        <begin position="401"/>
        <end position="420"/>
    </location>
</feature>
<dbReference type="GO" id="GO:0009755">
    <property type="term" value="P:hormone-mediated signaling pathway"/>
    <property type="evidence" value="ECO:0007669"/>
    <property type="project" value="TreeGrafter"/>
</dbReference>
<keyword evidence="9" id="KW-0675">Receptor</keyword>
<dbReference type="InterPro" id="IPR000276">
    <property type="entry name" value="GPCR_Rhodpsn"/>
</dbReference>
<dbReference type="InterPro" id="IPR017452">
    <property type="entry name" value="GPCR_Rhodpsn_7TM"/>
</dbReference>
<feature type="transmembrane region" description="Helical" evidence="11">
    <location>
        <begin position="195"/>
        <end position="218"/>
    </location>
</feature>
<feature type="transmembrane region" description="Helical" evidence="11">
    <location>
        <begin position="266"/>
        <end position="291"/>
    </location>
</feature>
<dbReference type="InterPro" id="IPR002131">
    <property type="entry name" value="Gphrmn_rcpt_fam"/>
</dbReference>
<evidence type="ECO:0000256" key="3">
    <source>
        <dbReference type="ARBA" id="ARBA00022614"/>
    </source>
</evidence>
<comment type="subcellular location">
    <subcellularLocation>
        <location evidence="1">Cell membrane</location>
        <topology evidence="1">Multi-pass membrane protein</topology>
    </subcellularLocation>
</comment>
<evidence type="ECO:0000256" key="5">
    <source>
        <dbReference type="ARBA" id="ARBA00022737"/>
    </source>
</evidence>
<dbReference type="GO" id="GO:0005886">
    <property type="term" value="C:plasma membrane"/>
    <property type="evidence" value="ECO:0007669"/>
    <property type="project" value="UniProtKB-SubCell"/>
</dbReference>
<proteinExistence type="predicted"/>
<evidence type="ECO:0000256" key="6">
    <source>
        <dbReference type="ARBA" id="ARBA00022989"/>
    </source>
</evidence>
<evidence type="ECO:0000256" key="10">
    <source>
        <dbReference type="ARBA" id="ARBA00023224"/>
    </source>
</evidence>
<reference evidence="15" key="1">
    <citation type="submission" date="2016-04" db="UniProtKB">
        <authorList>
            <consortium name="WormBaseParasite"/>
        </authorList>
    </citation>
    <scope>IDENTIFICATION</scope>
</reference>
<keyword evidence="10" id="KW-0807">Transducer</keyword>
<evidence type="ECO:0000313" key="13">
    <source>
        <dbReference type="EMBL" id="VDM52238.1"/>
    </source>
</evidence>
<dbReference type="PRINTS" id="PR00237">
    <property type="entry name" value="GPCRRHODOPSN"/>
</dbReference>
<dbReference type="PRINTS" id="PR00373">
    <property type="entry name" value="GLYCHORMONER"/>
</dbReference>
<dbReference type="Pfam" id="PF00001">
    <property type="entry name" value="7tm_1"/>
    <property type="match status" value="1"/>
</dbReference>
<dbReference type="Proteomes" id="UP000267027">
    <property type="component" value="Unassembled WGS sequence"/>
</dbReference>
<keyword evidence="8 11" id="KW-0472">Membrane</keyword>
<feature type="domain" description="G-protein coupled receptors family 1 profile" evidence="12">
    <location>
        <begin position="206"/>
        <end position="453"/>
    </location>
</feature>
<evidence type="ECO:0000256" key="1">
    <source>
        <dbReference type="ARBA" id="ARBA00004651"/>
    </source>
</evidence>